<organism evidence="2 3">
    <name type="scientific">Pseudoscardovia radai</name>
    <dbReference type="NCBI Taxonomy" id="987066"/>
    <lineage>
        <taxon>Bacteria</taxon>
        <taxon>Bacillati</taxon>
        <taxon>Actinomycetota</taxon>
        <taxon>Actinomycetes</taxon>
        <taxon>Bifidobacteriales</taxon>
        <taxon>Bifidobacteriaceae</taxon>
        <taxon>Pseudoscardovia</taxon>
    </lineage>
</organism>
<sequence>MLPTNRRRGAIVLGMCGIVFGAIGFVGLAVGGDFGSFTSGMMPGVLIGLSLLAIIVAGAGRGDGDDAGHGAR</sequence>
<protein>
    <submittedName>
        <fullName evidence="2">Uncharacterized protein</fullName>
    </submittedName>
</protein>
<keyword evidence="3" id="KW-1185">Reference proteome</keyword>
<reference evidence="2 3" key="1">
    <citation type="journal article" date="2017" name="BMC Genomics">
        <title>Comparative genomic and phylogenomic analyses of the Bifidobacteriaceae family.</title>
        <authorList>
            <person name="Lugli G.A."/>
            <person name="Milani C."/>
            <person name="Turroni F."/>
            <person name="Duranti S."/>
            <person name="Mancabelli L."/>
            <person name="Mangifesta M."/>
            <person name="Ferrario C."/>
            <person name="Modesto M."/>
            <person name="Mattarelli P."/>
            <person name="Jiri K."/>
            <person name="van Sinderen D."/>
            <person name="Ventura M."/>
        </authorList>
    </citation>
    <scope>NUCLEOTIDE SEQUENCE [LARGE SCALE GENOMIC DNA]</scope>
    <source>
        <strain evidence="2 3">DSM 24742</strain>
    </source>
</reference>
<feature type="transmembrane region" description="Helical" evidence="1">
    <location>
        <begin position="37"/>
        <end position="59"/>
    </location>
</feature>
<dbReference type="EMBL" id="MWWR01000007">
    <property type="protein sequence ID" value="OZG51586.1"/>
    <property type="molecule type" value="Genomic_DNA"/>
</dbReference>
<keyword evidence="1" id="KW-0812">Transmembrane</keyword>
<keyword evidence="1" id="KW-0472">Membrane</keyword>
<comment type="caution">
    <text evidence="2">The sequence shown here is derived from an EMBL/GenBank/DDBJ whole genome shotgun (WGS) entry which is preliminary data.</text>
</comment>
<evidence type="ECO:0000313" key="2">
    <source>
        <dbReference type="EMBL" id="OZG51586.1"/>
    </source>
</evidence>
<dbReference type="AlphaFoldDB" id="A0A261EY42"/>
<evidence type="ECO:0000313" key="3">
    <source>
        <dbReference type="Proteomes" id="UP000216725"/>
    </source>
</evidence>
<gene>
    <name evidence="2" type="ORF">PSRA_0983</name>
</gene>
<dbReference type="Proteomes" id="UP000216725">
    <property type="component" value="Unassembled WGS sequence"/>
</dbReference>
<name>A0A261EY42_9BIFI</name>
<evidence type="ECO:0000256" key="1">
    <source>
        <dbReference type="SAM" id="Phobius"/>
    </source>
</evidence>
<proteinExistence type="predicted"/>
<keyword evidence="1" id="KW-1133">Transmembrane helix</keyword>
<accession>A0A261EY42</accession>
<feature type="transmembrane region" description="Helical" evidence="1">
    <location>
        <begin position="12"/>
        <end position="31"/>
    </location>
</feature>